<organism evidence="1">
    <name type="scientific">Candidatus Nitrotoga fabula</name>
    <dbReference type="NCBI Taxonomy" id="2182327"/>
    <lineage>
        <taxon>Bacteria</taxon>
        <taxon>Pseudomonadati</taxon>
        <taxon>Pseudomonadota</taxon>
        <taxon>Betaproteobacteria</taxon>
        <taxon>Nitrosomonadales</taxon>
        <taxon>Gallionellaceae</taxon>
        <taxon>Candidatus Nitrotoga</taxon>
    </lineage>
</organism>
<dbReference type="EMBL" id="LS423452">
    <property type="protein sequence ID" value="SPS06469.1"/>
    <property type="molecule type" value="Genomic_DNA"/>
</dbReference>
<reference evidence="1" key="1">
    <citation type="submission" date="2018-05" db="EMBL/GenBank/DDBJ databases">
        <authorList>
            <person name="Lanie J.A."/>
            <person name="Ng W.-L."/>
            <person name="Kazmierczak K.M."/>
            <person name="Andrzejewski T.M."/>
            <person name="Davidsen T.M."/>
            <person name="Wayne K.J."/>
            <person name="Tettelin H."/>
            <person name="Glass J.I."/>
            <person name="Rusch D."/>
            <person name="Podicherti R."/>
            <person name="Tsui H.-C.T."/>
            <person name="Winkler M.E."/>
        </authorList>
    </citation>
    <scope>NUCLEOTIDE SEQUENCE</scope>
    <source>
        <strain evidence="1">KNB</strain>
    </source>
</reference>
<dbReference type="SUPFAM" id="SSF52833">
    <property type="entry name" value="Thioredoxin-like"/>
    <property type="match status" value="1"/>
</dbReference>
<name>A0A2X0QWF6_9PROT</name>
<proteinExistence type="predicted"/>
<protein>
    <submittedName>
        <fullName evidence="1">Signal peptide protein</fullName>
    </submittedName>
</protein>
<dbReference type="AlphaFoldDB" id="A0A2X0QWF6"/>
<accession>A0A2X0QWF6</accession>
<evidence type="ECO:0000313" key="1">
    <source>
        <dbReference type="EMBL" id="SPS06469.1"/>
    </source>
</evidence>
<dbReference type="InterPro" id="IPR036249">
    <property type="entry name" value="Thioredoxin-like_sf"/>
</dbReference>
<gene>
    <name evidence="1" type="ORF">NITFAB_2062</name>
</gene>
<sequence>MKSRKGIMSCLLGLWLSISFVSVLADPIIRHFVRGSFQEIVASRTGKPFIVSLWSLDCTYCFDDMEIFGRLLKKHQGLDLVLISTDATEQVGEIAKVLQKYPLKQAESWVFADSFAERLRYEIDRQWYGELPRTYFYNAQGHAIALSGKLTQAQIESWIRSTGKKN</sequence>
<dbReference type="Gene3D" id="3.40.30.10">
    <property type="entry name" value="Glutaredoxin"/>
    <property type="match status" value="1"/>
</dbReference>